<dbReference type="SUPFAM" id="SSF52540">
    <property type="entry name" value="P-loop containing nucleoside triphosphate hydrolases"/>
    <property type="match status" value="1"/>
</dbReference>
<dbReference type="EMBL" id="QMQX01000093">
    <property type="protein sequence ID" value="RLE51654.1"/>
    <property type="molecule type" value="Genomic_DNA"/>
</dbReference>
<dbReference type="Proteomes" id="UP000272051">
    <property type="component" value="Unassembled WGS sequence"/>
</dbReference>
<dbReference type="PIRSF" id="PIRSF015617">
    <property type="entry name" value="Adensltrnsf_CobA"/>
    <property type="match status" value="1"/>
</dbReference>
<keyword evidence="2" id="KW-0808">Transferase</keyword>
<dbReference type="InterPro" id="IPR003724">
    <property type="entry name" value="CblAdoTrfase_CobA"/>
</dbReference>
<gene>
    <name evidence="1" type="ORF">DRJ31_05405</name>
    <name evidence="2" type="ORF">DRJ33_05465</name>
</gene>
<evidence type="ECO:0000313" key="3">
    <source>
        <dbReference type="Proteomes" id="UP000272051"/>
    </source>
</evidence>
<dbReference type="Pfam" id="PF02572">
    <property type="entry name" value="CobA_CobO_BtuR"/>
    <property type="match status" value="1"/>
</dbReference>
<dbReference type="GO" id="GO:0009236">
    <property type="term" value="P:cobalamin biosynthetic process"/>
    <property type="evidence" value="ECO:0007669"/>
    <property type="project" value="InterPro"/>
</dbReference>
<comment type="caution">
    <text evidence="2">The sequence shown here is derived from an EMBL/GenBank/DDBJ whole genome shotgun (WGS) entry which is preliminary data.</text>
</comment>
<name>A0A497EW98_9CREN</name>
<dbReference type="PANTHER" id="PTHR46638">
    <property type="entry name" value="CORRINOID ADENOSYLTRANSFERASE"/>
    <property type="match status" value="1"/>
</dbReference>
<organism evidence="2 3">
    <name type="scientific">Thermoproteota archaeon</name>
    <dbReference type="NCBI Taxonomy" id="2056631"/>
    <lineage>
        <taxon>Archaea</taxon>
        <taxon>Thermoproteota</taxon>
    </lineage>
</organism>
<evidence type="ECO:0000313" key="2">
    <source>
        <dbReference type="EMBL" id="RLE51654.1"/>
    </source>
</evidence>
<accession>A0A497EW98</accession>
<dbReference type="Proteomes" id="UP000278475">
    <property type="component" value="Unassembled WGS sequence"/>
</dbReference>
<reference evidence="3 4" key="1">
    <citation type="submission" date="2018-06" db="EMBL/GenBank/DDBJ databases">
        <title>Extensive metabolic versatility and redundancy in microbially diverse, dynamic hydrothermal sediments.</title>
        <authorList>
            <person name="Dombrowski N."/>
            <person name="Teske A."/>
            <person name="Baker B.J."/>
        </authorList>
    </citation>
    <scope>NUCLEOTIDE SEQUENCE [LARGE SCALE GENOMIC DNA]</scope>
    <source>
        <strain evidence="2">B34_G17</strain>
        <strain evidence="1">B66_G16</strain>
    </source>
</reference>
<protein>
    <submittedName>
        <fullName evidence="2">Cob(I)yrinic acid a,c-diamide adenosyltransferase</fullName>
    </submittedName>
</protein>
<proteinExistence type="predicted"/>
<dbReference type="EMBL" id="QMQV01000041">
    <property type="protein sequence ID" value="RLE49321.1"/>
    <property type="molecule type" value="Genomic_DNA"/>
</dbReference>
<dbReference type="Gene3D" id="3.40.50.300">
    <property type="entry name" value="P-loop containing nucleotide triphosphate hydrolases"/>
    <property type="match status" value="1"/>
</dbReference>
<dbReference type="GO" id="GO:0005524">
    <property type="term" value="F:ATP binding"/>
    <property type="evidence" value="ECO:0007669"/>
    <property type="project" value="InterPro"/>
</dbReference>
<dbReference type="AlphaFoldDB" id="A0A497EW98"/>
<dbReference type="PANTHER" id="PTHR46638:SF1">
    <property type="entry name" value="CORRINOID ADENOSYLTRANSFERASE"/>
    <property type="match status" value="1"/>
</dbReference>
<evidence type="ECO:0000313" key="1">
    <source>
        <dbReference type="EMBL" id="RLE49321.1"/>
    </source>
</evidence>
<evidence type="ECO:0000313" key="4">
    <source>
        <dbReference type="Proteomes" id="UP000278475"/>
    </source>
</evidence>
<dbReference type="InterPro" id="IPR027417">
    <property type="entry name" value="P-loop_NTPase"/>
</dbReference>
<dbReference type="GO" id="GO:0008817">
    <property type="term" value="F:corrinoid adenosyltransferase activity"/>
    <property type="evidence" value="ECO:0007669"/>
    <property type="project" value="InterPro"/>
</dbReference>
<sequence length="173" mass="19659">MGKPHVRVYTGEGEGKTLAAFGLALRAIGHGQRVVVIQFLKGRKDVGEYRVKEKLSPNLEVYQFGREEFVSPRFPEQADYELAKKGIEFAKQVLQLKPDVLILDEVNLAVFYGLISVKDVLDVIKEASDDMVIVLTGRYAPKEFIEIADLVTEMKKIKHPFNRGEYARKGREY</sequence>